<feature type="compositionally biased region" description="Low complexity" evidence="1">
    <location>
        <begin position="384"/>
        <end position="396"/>
    </location>
</feature>
<sequence length="445" mass="52704">MLPEFRKQLFQLKLISTTWMYIQNRYIEEKNKFLLPIRFILSIIEKTISVLHENIIQPLFSSFYTYVNKLDHYLCSYIDTIRYFCPIVDHTSNEVFKRCGDLLFLSFIHKHSESSTTTTTTTTNMEHIPEENKFYFIQRFSQCLTSLLVIIELYSKYIRNELNDHIGRSRALWKKLNMEDGRSLDEVDSFSEKLLVLGRRMFGNYRQFLYLIRYQLKRCRRILFSSLRVHGHFRSILRCVNRKVEMSRINENLNNRARHRLVTTKKRIQHFLNIMMLHAAKHPWMRCRKPRSNSTCQTQLEEPLKYIRPMFFLSSNNTSDCSETDENVQDHPVTTFQSTPYRNIHKYSNLNQSRPQNEDTLSDISSSNLPEESFDVKDIIRQVSSQSSQSSHTSSATDHDDENRIIELALNETNDDEQQQQQQQQQQQDVSVFDLSPMLASGCAI</sequence>
<accession>A0A817U5N4</accession>
<feature type="region of interest" description="Disordered" evidence="1">
    <location>
        <begin position="382"/>
        <end position="402"/>
    </location>
</feature>
<evidence type="ECO:0000313" key="2">
    <source>
        <dbReference type="EMBL" id="CAF3326468.1"/>
    </source>
</evidence>
<dbReference type="EMBL" id="CAJNYT010000068">
    <property type="protein sequence ID" value="CAF3326468.1"/>
    <property type="molecule type" value="Genomic_DNA"/>
</dbReference>
<reference evidence="2" key="1">
    <citation type="submission" date="2021-02" db="EMBL/GenBank/DDBJ databases">
        <authorList>
            <person name="Nowell W R."/>
        </authorList>
    </citation>
    <scope>NUCLEOTIDE SEQUENCE</scope>
</reference>
<dbReference type="Proteomes" id="UP000663872">
    <property type="component" value="Unassembled WGS sequence"/>
</dbReference>
<feature type="compositionally biased region" description="Polar residues" evidence="1">
    <location>
        <begin position="332"/>
        <end position="370"/>
    </location>
</feature>
<name>A0A817U5N4_9BILA</name>
<evidence type="ECO:0000313" key="3">
    <source>
        <dbReference type="Proteomes" id="UP000663872"/>
    </source>
</evidence>
<organism evidence="2 3">
    <name type="scientific">Rotaria socialis</name>
    <dbReference type="NCBI Taxonomy" id="392032"/>
    <lineage>
        <taxon>Eukaryota</taxon>
        <taxon>Metazoa</taxon>
        <taxon>Spiralia</taxon>
        <taxon>Gnathifera</taxon>
        <taxon>Rotifera</taxon>
        <taxon>Eurotatoria</taxon>
        <taxon>Bdelloidea</taxon>
        <taxon>Philodinida</taxon>
        <taxon>Philodinidae</taxon>
        <taxon>Rotaria</taxon>
    </lineage>
</organism>
<dbReference type="AlphaFoldDB" id="A0A817U5N4"/>
<comment type="caution">
    <text evidence="2">The sequence shown here is derived from an EMBL/GenBank/DDBJ whole genome shotgun (WGS) entry which is preliminary data.</text>
</comment>
<evidence type="ECO:0000256" key="1">
    <source>
        <dbReference type="SAM" id="MobiDB-lite"/>
    </source>
</evidence>
<protein>
    <submittedName>
        <fullName evidence="2">Uncharacterized protein</fullName>
    </submittedName>
</protein>
<gene>
    <name evidence="2" type="ORF">GRG538_LOCUS3019</name>
</gene>
<proteinExistence type="predicted"/>
<feature type="region of interest" description="Disordered" evidence="1">
    <location>
        <begin position="318"/>
        <end position="370"/>
    </location>
</feature>